<proteinExistence type="predicted"/>
<organism evidence="2 3">
    <name type="scientific">Mycena chlorophos</name>
    <name type="common">Agaric fungus</name>
    <name type="synonym">Agaricus chlorophos</name>
    <dbReference type="NCBI Taxonomy" id="658473"/>
    <lineage>
        <taxon>Eukaryota</taxon>
        <taxon>Fungi</taxon>
        <taxon>Dikarya</taxon>
        <taxon>Basidiomycota</taxon>
        <taxon>Agaricomycotina</taxon>
        <taxon>Agaricomycetes</taxon>
        <taxon>Agaricomycetidae</taxon>
        <taxon>Agaricales</taxon>
        <taxon>Marasmiineae</taxon>
        <taxon>Mycenaceae</taxon>
        <taxon>Mycena</taxon>
    </lineage>
</organism>
<dbReference type="Pfam" id="PF18759">
    <property type="entry name" value="Plavaka"/>
    <property type="match status" value="1"/>
</dbReference>
<evidence type="ECO:0000313" key="3">
    <source>
        <dbReference type="Proteomes" id="UP000613580"/>
    </source>
</evidence>
<dbReference type="OrthoDB" id="2418900at2759"/>
<protein>
    <submittedName>
        <fullName evidence="2">Uncharacterized protein</fullName>
    </submittedName>
</protein>
<accession>A0A8H6WIA9</accession>
<gene>
    <name evidence="2" type="ORF">HMN09_00305400</name>
</gene>
<dbReference type="Proteomes" id="UP000613580">
    <property type="component" value="Unassembled WGS sequence"/>
</dbReference>
<reference evidence="2" key="1">
    <citation type="submission" date="2020-05" db="EMBL/GenBank/DDBJ databases">
        <title>Mycena genomes resolve the evolution of fungal bioluminescence.</title>
        <authorList>
            <person name="Tsai I.J."/>
        </authorList>
    </citation>
    <scope>NUCLEOTIDE SEQUENCE</scope>
    <source>
        <strain evidence="2">110903Hualien_Pintung</strain>
    </source>
</reference>
<comment type="caution">
    <text evidence="2">The sequence shown here is derived from an EMBL/GenBank/DDBJ whole genome shotgun (WGS) entry which is preliminary data.</text>
</comment>
<feature type="region of interest" description="Disordered" evidence="1">
    <location>
        <begin position="1"/>
        <end position="49"/>
    </location>
</feature>
<evidence type="ECO:0000313" key="2">
    <source>
        <dbReference type="EMBL" id="KAF7319649.1"/>
    </source>
</evidence>
<dbReference type="AlphaFoldDB" id="A0A8H6WIA9"/>
<dbReference type="EMBL" id="JACAZE010000003">
    <property type="protein sequence ID" value="KAF7319649.1"/>
    <property type="molecule type" value="Genomic_DNA"/>
</dbReference>
<dbReference type="InterPro" id="IPR041078">
    <property type="entry name" value="Plavaka"/>
</dbReference>
<evidence type="ECO:0000256" key="1">
    <source>
        <dbReference type="SAM" id="MobiDB-lite"/>
    </source>
</evidence>
<keyword evidence="3" id="KW-1185">Reference proteome</keyword>
<name>A0A8H6WIA9_MYCCL</name>
<sequence length="647" mass="73646">MPPPPSPPRNQQASVTEVPDEEDLDVPGSTRWEEEYPTAAGTPLDGGQKGKTRYEVYREMQVEFGLEPWAPFENEADWALARWLVEAGVSKGKIEEFLKLDKVTYLRRFRIYLPPTHTFPRLNLARSLRITSAYTFYQKIDALPSGPQWSCDLIKLTGDKVGEDGQLMVEEVEFWHRDALECLEDIMGNPAFKDHMRYAPRHVYRDEEGTNREYSEMYSGELWWGLQGKIPVGHTVIPVIIGSDETQLSSFSGDKKAWPAYAGVANIETDVRRKPTSRAMVLIGYIPVSKFHGFRGPPLATSCTTTACANYSPASRKPEKKGVRMLCADHPIYAGHLADHPERCLSSCCEQNRCEFCKVRDEKRGDPILSEPRDHAETLRVLQQQANGLKPAAFDDLGLRLTDPFWKDLPHANIHTAFPPDILHQLDKGVFKDHTVSWATAAFGGSETQNDAEVDKRFQAMPSHPSLRHFREGISLISQWTGNEYKNMEKLFLGVLNGAVSDRVLLAVRRVLDFIYYAHFETHTDASLQKLHEAWLTFHANKQIFLDMGIRDHFNIPKIHAMWHYVRLIQLFGSAGGTSTELSERLHIDCAKLGYRASNRKNYVAQMTRWLSRREAIWRFTAYLEWAIPTYDSTRLGNGCSRSGGSR</sequence>